<keyword evidence="9" id="KW-1185">Reference proteome</keyword>
<evidence type="ECO:0000313" key="8">
    <source>
        <dbReference type="EMBL" id="SHE98966.1"/>
    </source>
</evidence>
<dbReference type="EMBL" id="FQUJ01000006">
    <property type="protein sequence ID" value="SHE98966.1"/>
    <property type="molecule type" value="Genomic_DNA"/>
</dbReference>
<dbReference type="AlphaFoldDB" id="A0A1M4Y051"/>
<accession>A0A1M4Y051</accession>
<keyword evidence="3 7" id="KW-0812">Transmembrane</keyword>
<organism evidence="8 9">
    <name type="scientific">Modicisalibacter ilicicola DSM 19980</name>
    <dbReference type="NCBI Taxonomy" id="1121942"/>
    <lineage>
        <taxon>Bacteria</taxon>
        <taxon>Pseudomonadati</taxon>
        <taxon>Pseudomonadota</taxon>
        <taxon>Gammaproteobacteria</taxon>
        <taxon>Oceanospirillales</taxon>
        <taxon>Halomonadaceae</taxon>
        <taxon>Modicisalibacter</taxon>
    </lineage>
</organism>
<evidence type="ECO:0000256" key="2">
    <source>
        <dbReference type="ARBA" id="ARBA00022475"/>
    </source>
</evidence>
<dbReference type="GO" id="GO:0005886">
    <property type="term" value="C:plasma membrane"/>
    <property type="evidence" value="ECO:0007669"/>
    <property type="project" value="UniProtKB-SubCell"/>
</dbReference>
<gene>
    <name evidence="8" type="ORF">SAMN02745148_01530</name>
</gene>
<evidence type="ECO:0000256" key="6">
    <source>
        <dbReference type="SAM" id="MobiDB-lite"/>
    </source>
</evidence>
<dbReference type="PANTHER" id="PTHR40277">
    <property type="entry name" value="BLL5419 PROTEIN"/>
    <property type="match status" value="1"/>
</dbReference>
<dbReference type="Pfam" id="PF03706">
    <property type="entry name" value="LPG_synthase_TM"/>
    <property type="match status" value="1"/>
</dbReference>
<proteinExistence type="predicted"/>
<feature type="transmembrane region" description="Helical" evidence="7">
    <location>
        <begin position="43"/>
        <end position="62"/>
    </location>
</feature>
<keyword evidence="5 7" id="KW-0472">Membrane</keyword>
<dbReference type="InterPro" id="IPR022791">
    <property type="entry name" value="L-PG_synthase/AglD"/>
</dbReference>
<protein>
    <submittedName>
        <fullName evidence="8">Uncharacterized membrane protein YbhN, UPF0104 family</fullName>
    </submittedName>
</protein>
<dbReference type="STRING" id="1121942.SAMN02745148_01530"/>
<feature type="region of interest" description="Disordered" evidence="6">
    <location>
        <begin position="340"/>
        <end position="416"/>
    </location>
</feature>
<dbReference type="PANTHER" id="PTHR40277:SF1">
    <property type="entry name" value="BLL5419 PROTEIN"/>
    <property type="match status" value="1"/>
</dbReference>
<feature type="region of interest" description="Disordered" evidence="6">
    <location>
        <begin position="548"/>
        <end position="574"/>
    </location>
</feature>
<feature type="transmembrane region" description="Helical" evidence="7">
    <location>
        <begin position="165"/>
        <end position="185"/>
    </location>
</feature>
<feature type="transmembrane region" description="Helical" evidence="7">
    <location>
        <begin position="125"/>
        <end position="144"/>
    </location>
</feature>
<evidence type="ECO:0000256" key="1">
    <source>
        <dbReference type="ARBA" id="ARBA00004651"/>
    </source>
</evidence>
<evidence type="ECO:0000313" key="9">
    <source>
        <dbReference type="Proteomes" id="UP000184346"/>
    </source>
</evidence>
<sequence>MARLLPPHAWIRLLASAVLLGLLAWWLDMSTIAAELQGLSASWVMLALALTLPQVAVSAWRWRLTARLLGIRLAWGAALGDYYLATFLNQLLPGGVMGDAARAWRHARASGERAAALRAVIIERVSGQLVLAVMTASVLLSPLWHRPLSAALGDGLDRLAATGTLVWLTLAFVLLVAGLALYRLYTRPPRLFETLTRGLGRDLFLTLLSSHAWPRQLLGSLLVVGSYVAVFVCAARAIGTELPLMTLLALIPPVLLAMAIPLSVAGWGLREGAAALVWAAAGLAPAQGVAVSMAYGGLVLVSSLPGALFLMSRRSRRLGRRERQVEQGVVAAGKGAGAGSQCLVEGRDRRQVEPGTPRTNQQRRDQHVQAMQDAGLEKARDSHPAALDQHPLEPPCGQRVEHSARGDAGIIDRQGDALDMATERSRDSRVTADQMQGRCLGGLEDMMGGAESPPGVEHHAHRVSPRDMADAEPGVVGLDRSGPHQHGIDQGAQAVQMNPALEPVHIVRCAGHGGDSTVQALAELGDRQRPSPHHQGHQAVEQVTHVVGDGAVVRPGTTLPKAQARHTGSEGQGR</sequence>
<feature type="transmembrane region" description="Helical" evidence="7">
    <location>
        <begin position="217"/>
        <end position="235"/>
    </location>
</feature>
<comment type="subcellular location">
    <subcellularLocation>
        <location evidence="1">Cell membrane</location>
        <topology evidence="1">Multi-pass membrane protein</topology>
    </subcellularLocation>
</comment>
<evidence type="ECO:0000256" key="4">
    <source>
        <dbReference type="ARBA" id="ARBA00022989"/>
    </source>
</evidence>
<keyword evidence="2" id="KW-1003">Cell membrane</keyword>
<evidence type="ECO:0000256" key="3">
    <source>
        <dbReference type="ARBA" id="ARBA00022692"/>
    </source>
</evidence>
<reference evidence="8 9" key="1">
    <citation type="submission" date="2016-11" db="EMBL/GenBank/DDBJ databases">
        <authorList>
            <person name="Jaros S."/>
            <person name="Januszkiewicz K."/>
            <person name="Wedrychowicz H."/>
        </authorList>
    </citation>
    <scope>NUCLEOTIDE SEQUENCE [LARGE SCALE GENOMIC DNA]</scope>
    <source>
        <strain evidence="8 9">DSM 19980</strain>
    </source>
</reference>
<evidence type="ECO:0000256" key="7">
    <source>
        <dbReference type="SAM" id="Phobius"/>
    </source>
</evidence>
<evidence type="ECO:0000256" key="5">
    <source>
        <dbReference type="ARBA" id="ARBA00023136"/>
    </source>
</evidence>
<feature type="transmembrane region" description="Helical" evidence="7">
    <location>
        <begin position="289"/>
        <end position="311"/>
    </location>
</feature>
<dbReference type="OrthoDB" id="9126302at2"/>
<feature type="transmembrane region" description="Helical" evidence="7">
    <location>
        <begin position="247"/>
        <end position="269"/>
    </location>
</feature>
<dbReference type="Proteomes" id="UP000184346">
    <property type="component" value="Unassembled WGS sequence"/>
</dbReference>
<keyword evidence="4 7" id="KW-1133">Transmembrane helix</keyword>
<name>A0A1M4Y051_9GAMM</name>